<comment type="caution">
    <text evidence="3">The sequence shown here is derived from an EMBL/GenBank/DDBJ whole genome shotgun (WGS) entry which is preliminary data.</text>
</comment>
<feature type="chain" id="PRO_5012370685" evidence="2">
    <location>
        <begin position="25"/>
        <end position="225"/>
    </location>
</feature>
<evidence type="ECO:0000256" key="2">
    <source>
        <dbReference type="SAM" id="SignalP"/>
    </source>
</evidence>
<dbReference type="EMBL" id="MNPL01015142">
    <property type="protein sequence ID" value="OQR71216.1"/>
    <property type="molecule type" value="Genomic_DNA"/>
</dbReference>
<evidence type="ECO:0000313" key="3">
    <source>
        <dbReference type="EMBL" id="OQR71216.1"/>
    </source>
</evidence>
<keyword evidence="4" id="KW-1185">Reference proteome</keyword>
<organism evidence="3 4">
    <name type="scientific">Tropilaelaps mercedesae</name>
    <dbReference type="NCBI Taxonomy" id="418985"/>
    <lineage>
        <taxon>Eukaryota</taxon>
        <taxon>Metazoa</taxon>
        <taxon>Ecdysozoa</taxon>
        <taxon>Arthropoda</taxon>
        <taxon>Chelicerata</taxon>
        <taxon>Arachnida</taxon>
        <taxon>Acari</taxon>
        <taxon>Parasitiformes</taxon>
        <taxon>Mesostigmata</taxon>
        <taxon>Gamasina</taxon>
        <taxon>Dermanyssoidea</taxon>
        <taxon>Laelapidae</taxon>
        <taxon>Tropilaelaps</taxon>
    </lineage>
</organism>
<dbReference type="OrthoDB" id="10263702at2759"/>
<evidence type="ECO:0000313" key="4">
    <source>
        <dbReference type="Proteomes" id="UP000192247"/>
    </source>
</evidence>
<proteinExistence type="predicted"/>
<dbReference type="Proteomes" id="UP000192247">
    <property type="component" value="Unassembled WGS sequence"/>
</dbReference>
<protein>
    <submittedName>
        <fullName evidence="3">Uncharacterized protein</fullName>
    </submittedName>
</protein>
<sequence length="225" mass="24050">MRVACTAIVVVVGVLAASAAQAGAQSTRRPLIPGLPSLSPMLQGLSLSSLPGISHIMNMPLPFNVPFSLSSLPPLRLPIRLPAILGGAGMIRNATHLIRNTFLGSPLSSSSSTPVSAPPSTGSSLSANSLTQMLTAPLLPLLNLGSGVTVTQATNRNGVIDPTQYAQYFRALQLQSAHERRRRSIVQHMLRHYQPSQPFGPTGHVQLLEIPAEQLAQFRALYRYH</sequence>
<gene>
    <name evidence="3" type="ORF">BIW11_11137</name>
</gene>
<dbReference type="InParanoid" id="A0A1V9XCS2"/>
<name>A0A1V9XCS2_9ACAR</name>
<keyword evidence="2" id="KW-0732">Signal</keyword>
<reference evidence="3 4" key="1">
    <citation type="journal article" date="2017" name="Gigascience">
        <title>Draft genome of the honey bee ectoparasitic mite, Tropilaelaps mercedesae, is shaped by the parasitic life history.</title>
        <authorList>
            <person name="Dong X."/>
            <person name="Armstrong S.D."/>
            <person name="Xia D."/>
            <person name="Makepeace B.L."/>
            <person name="Darby A.C."/>
            <person name="Kadowaki T."/>
        </authorList>
    </citation>
    <scope>NUCLEOTIDE SEQUENCE [LARGE SCALE GENOMIC DNA]</scope>
    <source>
        <strain evidence="3">Wuxi-XJTLU</strain>
    </source>
</reference>
<feature type="region of interest" description="Disordered" evidence="1">
    <location>
        <begin position="106"/>
        <end position="126"/>
    </location>
</feature>
<feature type="signal peptide" evidence="2">
    <location>
        <begin position="1"/>
        <end position="24"/>
    </location>
</feature>
<accession>A0A1V9XCS2</accession>
<evidence type="ECO:0000256" key="1">
    <source>
        <dbReference type="SAM" id="MobiDB-lite"/>
    </source>
</evidence>
<dbReference type="AlphaFoldDB" id="A0A1V9XCS2"/>